<proteinExistence type="predicted"/>
<name>A0A3Q9QS57_9BACI</name>
<evidence type="ECO:0000259" key="1">
    <source>
        <dbReference type="PROSITE" id="PS51186"/>
    </source>
</evidence>
<dbReference type="AlphaFoldDB" id="A0A3Q9QS57"/>
<dbReference type="InterPro" id="IPR000182">
    <property type="entry name" value="GNAT_dom"/>
</dbReference>
<dbReference type="SUPFAM" id="SSF55729">
    <property type="entry name" value="Acyl-CoA N-acyltransferases (Nat)"/>
    <property type="match status" value="1"/>
</dbReference>
<dbReference type="STRING" id="1193713.GCA_001636315_04800"/>
<dbReference type="Proteomes" id="UP000282892">
    <property type="component" value="Chromosome"/>
</dbReference>
<dbReference type="KEGG" id="nmk:CHR53_11860"/>
<dbReference type="Pfam" id="PF00583">
    <property type="entry name" value="Acetyltransf_1"/>
    <property type="match status" value="1"/>
</dbReference>
<reference evidence="2 3" key="1">
    <citation type="submission" date="2017-07" db="EMBL/GenBank/DDBJ databases">
        <title>The complete genome sequence of Bacillus mesonae strain H20-5, an efficient strain improving plant abiotic stress resistance.</title>
        <authorList>
            <person name="Kim S.Y."/>
            <person name="Song H."/>
            <person name="Sang M.K."/>
            <person name="Weon H.-Y."/>
            <person name="Song J."/>
        </authorList>
    </citation>
    <scope>NUCLEOTIDE SEQUENCE [LARGE SCALE GENOMIC DNA]</scope>
    <source>
        <strain evidence="2 3">H20-5</strain>
    </source>
</reference>
<dbReference type="RefSeq" id="WP_127486653.1">
    <property type="nucleotide sequence ID" value="NZ_CP022572.1"/>
</dbReference>
<dbReference type="GO" id="GO:0016747">
    <property type="term" value="F:acyltransferase activity, transferring groups other than amino-acyl groups"/>
    <property type="evidence" value="ECO:0007669"/>
    <property type="project" value="InterPro"/>
</dbReference>
<feature type="domain" description="N-acetyltransferase" evidence="1">
    <location>
        <begin position="4"/>
        <end position="161"/>
    </location>
</feature>
<dbReference type="InterPro" id="IPR016181">
    <property type="entry name" value="Acyl_CoA_acyltransferase"/>
</dbReference>
<gene>
    <name evidence="2" type="ORF">CHR53_11860</name>
</gene>
<evidence type="ECO:0000313" key="2">
    <source>
        <dbReference type="EMBL" id="AZU61921.1"/>
    </source>
</evidence>
<sequence>MNQLFIRDMNEAIATEILNWKYEAPYDFYDIVFTSDALNEILENPYYAVINHTGELVGFFCIGESAQVPIGVQYGAYQENYVDIGIGMKPELTGKGKGAAFLAFVINHIKEQHHTPMRLTVATFNKRAIRLYEKFGFDKVLEFNSRGIDFTTMVRDHLEYEG</sequence>
<keyword evidence="2" id="KW-0808">Transferase</keyword>
<dbReference type="Gene3D" id="3.40.630.30">
    <property type="match status" value="1"/>
</dbReference>
<evidence type="ECO:0000313" key="3">
    <source>
        <dbReference type="Proteomes" id="UP000282892"/>
    </source>
</evidence>
<dbReference type="EMBL" id="CP022572">
    <property type="protein sequence ID" value="AZU61921.1"/>
    <property type="molecule type" value="Genomic_DNA"/>
</dbReference>
<keyword evidence="3" id="KW-1185">Reference proteome</keyword>
<dbReference type="OrthoDB" id="423921at2"/>
<organism evidence="2 3">
    <name type="scientific">Neobacillus mesonae</name>
    <dbReference type="NCBI Taxonomy" id="1193713"/>
    <lineage>
        <taxon>Bacteria</taxon>
        <taxon>Bacillati</taxon>
        <taxon>Bacillota</taxon>
        <taxon>Bacilli</taxon>
        <taxon>Bacillales</taxon>
        <taxon>Bacillaceae</taxon>
        <taxon>Neobacillus</taxon>
    </lineage>
</organism>
<protein>
    <submittedName>
        <fullName evidence="2">GNAT family N-acetyltransferase</fullName>
    </submittedName>
</protein>
<accession>A0A3Q9QS57</accession>
<dbReference type="PROSITE" id="PS51186">
    <property type="entry name" value="GNAT"/>
    <property type="match status" value="1"/>
</dbReference>